<dbReference type="Pfam" id="PF00075">
    <property type="entry name" value="RNase_H"/>
    <property type="match status" value="1"/>
</dbReference>
<dbReference type="InterPro" id="IPR002156">
    <property type="entry name" value="RNaseH_domain"/>
</dbReference>
<comment type="similarity">
    <text evidence="4">Belongs to the RNase H family.</text>
</comment>
<dbReference type="Gene3D" id="3.30.420.10">
    <property type="entry name" value="Ribonuclease H-like superfamily/Ribonuclease H"/>
    <property type="match status" value="1"/>
</dbReference>
<gene>
    <name evidence="13" type="ORF">METZ01_LOCUS364883</name>
</gene>
<evidence type="ECO:0000256" key="9">
    <source>
        <dbReference type="ARBA" id="ARBA00022759"/>
    </source>
</evidence>
<comment type="subunit">
    <text evidence="5">Monomer.</text>
</comment>
<evidence type="ECO:0000256" key="2">
    <source>
        <dbReference type="ARBA" id="ARBA00001946"/>
    </source>
</evidence>
<dbReference type="GO" id="GO:0046872">
    <property type="term" value="F:metal ion binding"/>
    <property type="evidence" value="ECO:0007669"/>
    <property type="project" value="UniProtKB-KW"/>
</dbReference>
<evidence type="ECO:0000256" key="4">
    <source>
        <dbReference type="ARBA" id="ARBA00005300"/>
    </source>
</evidence>
<dbReference type="PANTHER" id="PTHR10642">
    <property type="entry name" value="RIBONUCLEASE H1"/>
    <property type="match status" value="1"/>
</dbReference>
<comment type="catalytic activity">
    <reaction evidence="1">
        <text>Endonucleolytic cleavage to 5'-phosphomonoester.</text>
        <dbReference type="EC" id="3.1.26.4"/>
    </reaction>
</comment>
<dbReference type="PROSITE" id="PS50879">
    <property type="entry name" value="RNASE_H_1"/>
    <property type="match status" value="1"/>
</dbReference>
<evidence type="ECO:0000256" key="3">
    <source>
        <dbReference type="ARBA" id="ARBA00004065"/>
    </source>
</evidence>
<reference evidence="13" key="1">
    <citation type="submission" date="2018-05" db="EMBL/GenBank/DDBJ databases">
        <authorList>
            <person name="Lanie J.A."/>
            <person name="Ng W.-L."/>
            <person name="Kazmierczak K.M."/>
            <person name="Andrzejewski T.M."/>
            <person name="Davidsen T.M."/>
            <person name="Wayne K.J."/>
            <person name="Tettelin H."/>
            <person name="Glass J.I."/>
            <person name="Rusch D."/>
            <person name="Podicherti R."/>
            <person name="Tsui H.-C.T."/>
            <person name="Winkler M.E."/>
        </authorList>
    </citation>
    <scope>NUCLEOTIDE SEQUENCE</scope>
</reference>
<evidence type="ECO:0000256" key="11">
    <source>
        <dbReference type="ARBA" id="ARBA00022842"/>
    </source>
</evidence>
<keyword evidence="7" id="KW-0540">Nuclease</keyword>
<evidence type="ECO:0000256" key="5">
    <source>
        <dbReference type="ARBA" id="ARBA00011245"/>
    </source>
</evidence>
<proteinExistence type="inferred from homology"/>
<evidence type="ECO:0000256" key="8">
    <source>
        <dbReference type="ARBA" id="ARBA00022723"/>
    </source>
</evidence>
<dbReference type="EMBL" id="UINC01130762">
    <property type="protein sequence ID" value="SVD12029.1"/>
    <property type="molecule type" value="Genomic_DNA"/>
</dbReference>
<dbReference type="GO" id="GO:0003676">
    <property type="term" value="F:nucleic acid binding"/>
    <property type="evidence" value="ECO:0007669"/>
    <property type="project" value="InterPro"/>
</dbReference>
<evidence type="ECO:0000313" key="13">
    <source>
        <dbReference type="EMBL" id="SVD12029.1"/>
    </source>
</evidence>
<accession>A0A382SQ36</accession>
<comment type="cofactor">
    <cofactor evidence="2">
        <name>Mg(2+)</name>
        <dbReference type="ChEBI" id="CHEBI:18420"/>
    </cofactor>
</comment>
<dbReference type="HAMAP" id="MF_00042">
    <property type="entry name" value="RNase_H"/>
    <property type="match status" value="1"/>
</dbReference>
<organism evidence="13">
    <name type="scientific">marine metagenome</name>
    <dbReference type="NCBI Taxonomy" id="408172"/>
    <lineage>
        <taxon>unclassified sequences</taxon>
        <taxon>metagenomes</taxon>
        <taxon>ecological metagenomes</taxon>
    </lineage>
</organism>
<keyword evidence="8" id="KW-0479">Metal-binding</keyword>
<dbReference type="InterPro" id="IPR036397">
    <property type="entry name" value="RNaseH_sf"/>
</dbReference>
<protein>
    <recommendedName>
        <fullName evidence="6">ribonuclease H</fullName>
        <ecNumber evidence="6">3.1.26.4</ecNumber>
    </recommendedName>
</protein>
<sequence>MIKIYTDGSCLENPGNGGWAAIIFMNNEKIIISGRKKNTTNNQMELMAAIEALKKIPKDQEVQMYTDSKYVKMGITEWIKKWSQNDWKTSSKQKVKNIELWKELNDISKKHKIEWHWVKAHAGNPNNEEVDELAKKAANLN</sequence>
<evidence type="ECO:0000256" key="7">
    <source>
        <dbReference type="ARBA" id="ARBA00022722"/>
    </source>
</evidence>
<dbReference type="CDD" id="cd09278">
    <property type="entry name" value="RNase_HI_prokaryote_like"/>
    <property type="match status" value="1"/>
</dbReference>
<evidence type="ECO:0000256" key="6">
    <source>
        <dbReference type="ARBA" id="ARBA00012180"/>
    </source>
</evidence>
<dbReference type="InterPro" id="IPR012337">
    <property type="entry name" value="RNaseH-like_sf"/>
</dbReference>
<dbReference type="PANTHER" id="PTHR10642:SF26">
    <property type="entry name" value="RIBONUCLEASE H1"/>
    <property type="match status" value="1"/>
</dbReference>
<dbReference type="NCBIfam" id="NF001236">
    <property type="entry name" value="PRK00203.1"/>
    <property type="match status" value="1"/>
</dbReference>
<keyword evidence="9" id="KW-0255">Endonuclease</keyword>
<dbReference type="InterPro" id="IPR050092">
    <property type="entry name" value="RNase_H"/>
</dbReference>
<evidence type="ECO:0000259" key="12">
    <source>
        <dbReference type="PROSITE" id="PS50879"/>
    </source>
</evidence>
<name>A0A382SQ36_9ZZZZ</name>
<dbReference type="SUPFAM" id="SSF53098">
    <property type="entry name" value="Ribonuclease H-like"/>
    <property type="match status" value="1"/>
</dbReference>
<feature type="domain" description="RNase H type-1" evidence="12">
    <location>
        <begin position="1"/>
        <end position="139"/>
    </location>
</feature>
<dbReference type="AlphaFoldDB" id="A0A382SQ36"/>
<dbReference type="FunFam" id="3.30.420.10:FF:000089">
    <property type="entry name" value="Ribonuclease H"/>
    <property type="match status" value="1"/>
</dbReference>
<evidence type="ECO:0000256" key="10">
    <source>
        <dbReference type="ARBA" id="ARBA00022801"/>
    </source>
</evidence>
<keyword evidence="11" id="KW-0460">Magnesium</keyword>
<keyword evidence="10" id="KW-0378">Hydrolase</keyword>
<evidence type="ECO:0000256" key="1">
    <source>
        <dbReference type="ARBA" id="ARBA00000077"/>
    </source>
</evidence>
<dbReference type="InterPro" id="IPR022892">
    <property type="entry name" value="RNaseHI"/>
</dbReference>
<dbReference type="GO" id="GO:0004523">
    <property type="term" value="F:RNA-DNA hybrid ribonuclease activity"/>
    <property type="evidence" value="ECO:0007669"/>
    <property type="project" value="UniProtKB-EC"/>
</dbReference>
<dbReference type="GO" id="GO:0043137">
    <property type="term" value="P:DNA replication, removal of RNA primer"/>
    <property type="evidence" value="ECO:0007669"/>
    <property type="project" value="TreeGrafter"/>
</dbReference>
<comment type="function">
    <text evidence="3">Endonuclease that specifically degrades the RNA of RNA-DNA hybrids.</text>
</comment>
<dbReference type="EC" id="3.1.26.4" evidence="6"/>